<feature type="transmembrane region" description="Helical" evidence="2">
    <location>
        <begin position="7"/>
        <end position="29"/>
    </location>
</feature>
<evidence type="ECO:0000313" key="5">
    <source>
        <dbReference type="Proteomes" id="UP000268162"/>
    </source>
</evidence>
<dbReference type="Pfam" id="PF09423">
    <property type="entry name" value="PhoD"/>
    <property type="match status" value="1"/>
</dbReference>
<dbReference type="Proteomes" id="UP000268162">
    <property type="component" value="Unassembled WGS sequence"/>
</dbReference>
<feature type="compositionally biased region" description="Polar residues" evidence="1">
    <location>
        <begin position="305"/>
        <end position="314"/>
    </location>
</feature>
<dbReference type="CDD" id="cd07389">
    <property type="entry name" value="MPP_PhoD"/>
    <property type="match status" value="1"/>
</dbReference>
<evidence type="ECO:0000313" key="4">
    <source>
        <dbReference type="EMBL" id="RKP35358.1"/>
    </source>
</evidence>
<sequence length="516" mass="58632">MRAVKSILSLLNIVACSFVFDFAFVPYLFQPAHDLAFMRVGALTPQGAKVLVRDPEASSVQLWTTPLAIKDPVSRDAIMDRILHPAETVSSDTQASEGVPWTYALELNFPANQDFVQVAEFTTLEPSTYYAVKGVRRFANATETEINRVVFRTAPVRLTPAQAASSLTSPGVRFQFGTGSCIKPNFPYVPMSTSRLPGLRRLSRHPIEFMLFLGDFIYADVPYFFGPALEDYRRLYRQVYSDPDALPYLQKIPTIHIYDDHEILNDWDRRDAFPMSNALRAYEEYNGWANPDAPGQGKNAGSDAPSASSTSLPVNQRRPTYFDFEYGDVAFFVMDARRYRSHIRQPDSANKTMLGAEQKQYLFDWLRAVNHTHAFKFIASSVPLTKNWVWANGQTDTWAGYLTERSEILRVVATVPNVIFLTGDRHEAIDDRPIDFSTSPVNQFYVPLFDSFNTTTDLDDSIFYRREGNTKFGIFTVDTQSNPDQPTATYQLYTEEGDGQYPIFNFTVYGKKWRKG</sequence>
<accession>A0A4P9ZQ92</accession>
<dbReference type="AlphaFoldDB" id="A0A4P9ZQ92"/>
<reference evidence="5" key="1">
    <citation type="journal article" date="2018" name="Nat. Microbiol.">
        <title>Leveraging single-cell genomics to expand the fungal tree of life.</title>
        <authorList>
            <person name="Ahrendt S.R."/>
            <person name="Quandt C.A."/>
            <person name="Ciobanu D."/>
            <person name="Clum A."/>
            <person name="Salamov A."/>
            <person name="Andreopoulos B."/>
            <person name="Cheng J.F."/>
            <person name="Woyke T."/>
            <person name="Pelin A."/>
            <person name="Henrissat B."/>
            <person name="Reynolds N.K."/>
            <person name="Benny G.L."/>
            <person name="Smith M.E."/>
            <person name="James T.Y."/>
            <person name="Grigoriev I.V."/>
        </authorList>
    </citation>
    <scope>NUCLEOTIDE SEQUENCE [LARGE SCALE GENOMIC DNA]</scope>
    <source>
        <strain evidence="5">RSA 468</strain>
    </source>
</reference>
<evidence type="ECO:0000256" key="1">
    <source>
        <dbReference type="SAM" id="MobiDB-lite"/>
    </source>
</evidence>
<keyword evidence="2" id="KW-0812">Transmembrane</keyword>
<dbReference type="SUPFAM" id="SSF56300">
    <property type="entry name" value="Metallo-dependent phosphatases"/>
    <property type="match status" value="1"/>
</dbReference>
<dbReference type="InterPro" id="IPR052900">
    <property type="entry name" value="Phospholipid_Metab_Enz"/>
</dbReference>
<dbReference type="STRING" id="215637.A0A4P9ZQ92"/>
<dbReference type="Gene3D" id="3.60.21.70">
    <property type="entry name" value="PhoD-like phosphatase"/>
    <property type="match status" value="1"/>
</dbReference>
<organism evidence="4 5">
    <name type="scientific">Dimargaris cristalligena</name>
    <dbReference type="NCBI Taxonomy" id="215637"/>
    <lineage>
        <taxon>Eukaryota</taxon>
        <taxon>Fungi</taxon>
        <taxon>Fungi incertae sedis</taxon>
        <taxon>Zoopagomycota</taxon>
        <taxon>Kickxellomycotina</taxon>
        <taxon>Dimargaritomycetes</taxon>
        <taxon>Dimargaritales</taxon>
        <taxon>Dimargaritaceae</taxon>
        <taxon>Dimargaris</taxon>
    </lineage>
</organism>
<evidence type="ECO:0000256" key="2">
    <source>
        <dbReference type="SAM" id="Phobius"/>
    </source>
</evidence>
<protein>
    <submittedName>
        <fullName evidence="4">PhoD-like phosphatase-domain-containing protein</fullName>
    </submittedName>
</protein>
<evidence type="ECO:0000259" key="3">
    <source>
        <dbReference type="Pfam" id="PF09423"/>
    </source>
</evidence>
<dbReference type="EMBL" id="ML002890">
    <property type="protein sequence ID" value="RKP35358.1"/>
    <property type="molecule type" value="Genomic_DNA"/>
</dbReference>
<proteinExistence type="predicted"/>
<dbReference type="InterPro" id="IPR018946">
    <property type="entry name" value="PhoD-like_MPP"/>
</dbReference>
<dbReference type="InterPro" id="IPR029052">
    <property type="entry name" value="Metallo-depent_PP-like"/>
</dbReference>
<dbReference type="InterPro" id="IPR038607">
    <property type="entry name" value="PhoD-like_sf"/>
</dbReference>
<keyword evidence="5" id="KW-1185">Reference proteome</keyword>
<keyword evidence="2" id="KW-1133">Transmembrane helix</keyword>
<dbReference type="PANTHER" id="PTHR43606">
    <property type="entry name" value="PHOSPHATASE, PUTATIVE (AFU_ORTHOLOGUE AFUA_6G08710)-RELATED"/>
    <property type="match status" value="1"/>
</dbReference>
<gene>
    <name evidence="4" type="ORF">BJ085DRAFT_18365</name>
</gene>
<feature type="region of interest" description="Disordered" evidence="1">
    <location>
        <begin position="290"/>
        <end position="314"/>
    </location>
</feature>
<name>A0A4P9ZQ92_9FUNG</name>
<feature type="domain" description="PhoD-like phosphatase metallophosphatase" evidence="3">
    <location>
        <begin position="199"/>
        <end position="429"/>
    </location>
</feature>
<keyword evidence="2" id="KW-0472">Membrane</keyword>
<dbReference type="PANTHER" id="PTHR43606:SF2">
    <property type="entry name" value="ALKALINE PHOSPHATASE FAMILY PROTEIN (AFU_ORTHOLOGUE AFUA_5G03860)"/>
    <property type="match status" value="1"/>
</dbReference>